<dbReference type="GO" id="GO:0007165">
    <property type="term" value="P:signal transduction"/>
    <property type="evidence" value="ECO:0007669"/>
    <property type="project" value="UniProtKB-ARBA"/>
</dbReference>
<dbReference type="GO" id="GO:0005739">
    <property type="term" value="C:mitochondrion"/>
    <property type="evidence" value="ECO:0007669"/>
    <property type="project" value="UniProtKB-SubCell"/>
</dbReference>
<evidence type="ECO:0000256" key="20">
    <source>
        <dbReference type="SAM" id="MobiDB-lite"/>
    </source>
</evidence>
<dbReference type="GO" id="GO:0006515">
    <property type="term" value="P:protein quality control for misfolded or incompletely synthesized proteins"/>
    <property type="evidence" value="ECO:0007669"/>
    <property type="project" value="TreeGrafter"/>
</dbReference>
<dbReference type="Proteomes" id="UP000694403">
    <property type="component" value="Unplaced"/>
</dbReference>
<dbReference type="SMART" id="SM00504">
    <property type="entry name" value="Ubox"/>
    <property type="match status" value="1"/>
</dbReference>
<dbReference type="AlphaFoldDB" id="A0A8C3RSK6"/>
<evidence type="ECO:0000256" key="14">
    <source>
        <dbReference type="ARBA" id="ARBA00023242"/>
    </source>
</evidence>
<dbReference type="PANTHER" id="PTHR46803:SF2">
    <property type="entry name" value="E3 UBIQUITIN-PROTEIN LIGASE CHIP"/>
    <property type="match status" value="1"/>
</dbReference>
<organism evidence="22 23">
    <name type="scientific">Chelydra serpentina</name>
    <name type="common">Snapping turtle</name>
    <name type="synonym">Testudo serpentina</name>
    <dbReference type="NCBI Taxonomy" id="8475"/>
    <lineage>
        <taxon>Eukaryota</taxon>
        <taxon>Metazoa</taxon>
        <taxon>Chordata</taxon>
        <taxon>Craniata</taxon>
        <taxon>Vertebrata</taxon>
        <taxon>Euteleostomi</taxon>
        <taxon>Archelosauria</taxon>
        <taxon>Testudinata</taxon>
        <taxon>Testudines</taxon>
        <taxon>Cryptodira</taxon>
        <taxon>Durocryptodira</taxon>
        <taxon>Americhelydia</taxon>
        <taxon>Chelydroidea</taxon>
        <taxon>Chelydridae</taxon>
        <taxon>Chelydra</taxon>
    </lineage>
</organism>
<evidence type="ECO:0000256" key="9">
    <source>
        <dbReference type="ARBA" id="ARBA00022763"/>
    </source>
</evidence>
<dbReference type="GO" id="GO:0005634">
    <property type="term" value="C:nucleus"/>
    <property type="evidence" value="ECO:0007669"/>
    <property type="project" value="UniProtKB-SubCell"/>
</dbReference>
<protein>
    <recommendedName>
        <fullName evidence="15">E3 ubiquitin-protein ligase CHIP</fullName>
        <ecNumber evidence="5">2.3.2.27</ecNumber>
    </recommendedName>
    <alternativeName>
        <fullName evidence="16">RING-type E3 ubiquitin transferase CHIP</fullName>
    </alternativeName>
    <alternativeName>
        <fullName evidence="17">STIP1 homology and U box-containing protein 1</fullName>
    </alternativeName>
</protein>
<dbReference type="Gene3D" id="6.10.140.2020">
    <property type="match status" value="1"/>
</dbReference>
<feature type="compositionally biased region" description="Basic and acidic residues" evidence="20">
    <location>
        <begin position="45"/>
        <end position="57"/>
    </location>
</feature>
<evidence type="ECO:0000256" key="6">
    <source>
        <dbReference type="ARBA" id="ARBA00022490"/>
    </source>
</evidence>
<dbReference type="CDD" id="cd16654">
    <property type="entry name" value="RING-Ubox_CHIP"/>
    <property type="match status" value="1"/>
</dbReference>
<reference evidence="22" key="1">
    <citation type="submission" date="2025-08" db="UniProtKB">
        <authorList>
            <consortium name="Ensembl"/>
        </authorList>
    </citation>
    <scope>IDENTIFICATION</scope>
</reference>
<dbReference type="GO" id="GO:0071218">
    <property type="term" value="P:cellular response to misfolded protein"/>
    <property type="evidence" value="ECO:0007669"/>
    <property type="project" value="TreeGrafter"/>
</dbReference>
<feature type="coiled-coil region" evidence="19">
    <location>
        <begin position="124"/>
        <end position="151"/>
    </location>
</feature>
<dbReference type="InterPro" id="IPR045202">
    <property type="entry name" value="CHIP_RING-Ubox"/>
</dbReference>
<sequence length="328" mass="36984">MKGKEEKESGGLGLGGGSGGGGPCGGPRGSAAAGLGGGPGGGSPEKSHSAQEHKEQGNRLFVSRKYPEAAACYGRAINRNPLVAVYYTNRALCYLKMQQHDKALADCKHALELDSQSVKAHFFLGQCQMEMENYDEAIANLQRAYNLAKEQRLNFGDDIPSALRIAKKKRWNNIEEKRINQENELHSYLTKLIMAEKERELDEYRRTQQEENVDESRSRAQLANVEAKHDKYLADMDELFSQVDEKRKKRDIPDYLCGKISFELMREPCITPSGITYDRKDIEEHLQRVGHFDPVTRSPLTQDQLIPNLAMKEVIDAFISENGWVEEY</sequence>
<evidence type="ECO:0000256" key="8">
    <source>
        <dbReference type="ARBA" id="ARBA00022737"/>
    </source>
</evidence>
<feature type="region of interest" description="Disordered" evidence="20">
    <location>
        <begin position="1"/>
        <end position="60"/>
    </location>
</feature>
<dbReference type="InterPro" id="IPR019734">
    <property type="entry name" value="TPR_rpt"/>
</dbReference>
<dbReference type="InterPro" id="IPR041312">
    <property type="entry name" value="CHIP_TPR_N"/>
</dbReference>
<dbReference type="EC" id="2.3.2.27" evidence="5"/>
<dbReference type="Ensembl" id="ENSCSRT00000003698.1">
    <property type="protein sequence ID" value="ENSCSRP00000003571.1"/>
    <property type="gene ID" value="ENSCSRG00000002685.1"/>
</dbReference>
<dbReference type="InterPro" id="IPR011990">
    <property type="entry name" value="TPR-like_helical_dom_sf"/>
</dbReference>
<keyword evidence="9" id="KW-0227">DNA damage</keyword>
<dbReference type="GO" id="GO:0061630">
    <property type="term" value="F:ubiquitin protein ligase activity"/>
    <property type="evidence" value="ECO:0007669"/>
    <property type="project" value="UniProtKB-EC"/>
</dbReference>
<keyword evidence="23" id="KW-1185">Reference proteome</keyword>
<feature type="repeat" description="TPR" evidence="18">
    <location>
        <begin position="84"/>
        <end position="117"/>
    </location>
</feature>
<evidence type="ECO:0000256" key="18">
    <source>
        <dbReference type="PROSITE-ProRule" id="PRU00339"/>
    </source>
</evidence>
<keyword evidence="11 18" id="KW-0802">TPR repeat</keyword>
<evidence type="ECO:0000256" key="17">
    <source>
        <dbReference type="ARBA" id="ARBA00083170"/>
    </source>
</evidence>
<dbReference type="GO" id="GO:0030018">
    <property type="term" value="C:Z disc"/>
    <property type="evidence" value="ECO:0007669"/>
    <property type="project" value="TreeGrafter"/>
</dbReference>
<evidence type="ECO:0000259" key="21">
    <source>
        <dbReference type="PROSITE" id="PS51698"/>
    </source>
</evidence>
<dbReference type="PROSITE" id="PS50005">
    <property type="entry name" value="TPR"/>
    <property type="match status" value="2"/>
</dbReference>
<evidence type="ECO:0000256" key="12">
    <source>
        <dbReference type="ARBA" id="ARBA00023128"/>
    </source>
</evidence>
<evidence type="ECO:0000256" key="7">
    <source>
        <dbReference type="ARBA" id="ARBA00022679"/>
    </source>
</evidence>
<evidence type="ECO:0000256" key="2">
    <source>
        <dbReference type="ARBA" id="ARBA00004123"/>
    </source>
</evidence>
<accession>A0A8C3RSK6</accession>
<dbReference type="InterPro" id="IPR013083">
    <property type="entry name" value="Znf_RING/FYVE/PHD"/>
</dbReference>
<dbReference type="FunFam" id="3.30.40.10:FF:000124">
    <property type="entry name" value="STIP1 homology and U box-containing protein 1"/>
    <property type="match status" value="1"/>
</dbReference>
<evidence type="ECO:0000313" key="22">
    <source>
        <dbReference type="Ensembl" id="ENSCSRP00000003571.1"/>
    </source>
</evidence>
<dbReference type="SUPFAM" id="SSF48452">
    <property type="entry name" value="TPR-like"/>
    <property type="match status" value="1"/>
</dbReference>
<dbReference type="GO" id="GO:0045862">
    <property type="term" value="P:positive regulation of proteolysis"/>
    <property type="evidence" value="ECO:0007669"/>
    <property type="project" value="TreeGrafter"/>
</dbReference>
<evidence type="ECO:0000256" key="3">
    <source>
        <dbReference type="ARBA" id="ARBA00004173"/>
    </source>
</evidence>
<dbReference type="Pfam" id="PF04564">
    <property type="entry name" value="U-box"/>
    <property type="match status" value="1"/>
</dbReference>
<dbReference type="PROSITE" id="PS51698">
    <property type="entry name" value="U_BOX"/>
    <property type="match status" value="1"/>
</dbReference>
<evidence type="ECO:0000313" key="23">
    <source>
        <dbReference type="Proteomes" id="UP000694403"/>
    </source>
</evidence>
<keyword evidence="6" id="KW-0963">Cytoplasm</keyword>
<evidence type="ECO:0000256" key="1">
    <source>
        <dbReference type="ARBA" id="ARBA00000900"/>
    </source>
</evidence>
<keyword evidence="12" id="KW-0496">Mitochondrion</keyword>
<dbReference type="SMART" id="SM00028">
    <property type="entry name" value="TPR"/>
    <property type="match status" value="3"/>
</dbReference>
<dbReference type="GO" id="GO:0051087">
    <property type="term" value="F:protein-folding chaperone binding"/>
    <property type="evidence" value="ECO:0007669"/>
    <property type="project" value="TreeGrafter"/>
</dbReference>
<dbReference type="GO" id="GO:0043161">
    <property type="term" value="P:proteasome-mediated ubiquitin-dependent protein catabolic process"/>
    <property type="evidence" value="ECO:0007669"/>
    <property type="project" value="TreeGrafter"/>
</dbReference>
<keyword evidence="19" id="KW-0175">Coiled coil</keyword>
<feature type="compositionally biased region" description="Gly residues" evidence="20">
    <location>
        <begin position="10"/>
        <end position="43"/>
    </location>
</feature>
<feature type="repeat" description="TPR" evidence="18">
    <location>
        <begin position="118"/>
        <end position="151"/>
    </location>
</feature>
<dbReference type="Pfam" id="PF18391">
    <property type="entry name" value="CHIP_TPR_N"/>
    <property type="match status" value="1"/>
</dbReference>
<evidence type="ECO:0000256" key="11">
    <source>
        <dbReference type="ARBA" id="ARBA00022803"/>
    </source>
</evidence>
<dbReference type="SUPFAM" id="SSF57850">
    <property type="entry name" value="RING/U-box"/>
    <property type="match status" value="1"/>
</dbReference>
<feature type="coiled-coil region" evidence="19">
    <location>
        <begin position="194"/>
        <end position="242"/>
    </location>
</feature>
<evidence type="ECO:0000256" key="4">
    <source>
        <dbReference type="ARBA" id="ARBA00004496"/>
    </source>
</evidence>
<dbReference type="PANTHER" id="PTHR46803">
    <property type="entry name" value="E3 UBIQUITIN-PROTEIN LIGASE CHIP"/>
    <property type="match status" value="1"/>
</dbReference>
<dbReference type="Gene3D" id="3.30.40.10">
    <property type="entry name" value="Zinc/RING finger domain, C3HC4 (zinc finger)"/>
    <property type="match status" value="1"/>
</dbReference>
<evidence type="ECO:0000256" key="19">
    <source>
        <dbReference type="SAM" id="Coils"/>
    </source>
</evidence>
<comment type="subcellular location">
    <subcellularLocation>
        <location evidence="4">Cytoplasm</location>
    </subcellularLocation>
    <subcellularLocation>
        <location evidence="3">Mitochondrion</location>
    </subcellularLocation>
    <subcellularLocation>
        <location evidence="2">Nucleus</location>
    </subcellularLocation>
</comment>
<keyword evidence="7" id="KW-0808">Transferase</keyword>
<reference evidence="22" key="2">
    <citation type="submission" date="2025-09" db="UniProtKB">
        <authorList>
            <consortium name="Ensembl"/>
        </authorList>
    </citation>
    <scope>IDENTIFICATION</scope>
</reference>
<comment type="catalytic activity">
    <reaction evidence="1">
        <text>S-ubiquitinyl-[E2 ubiquitin-conjugating enzyme]-L-cysteine + [acceptor protein]-L-lysine = [E2 ubiquitin-conjugating enzyme]-L-cysteine + N(6)-ubiquitinyl-[acceptor protein]-L-lysine.</text>
        <dbReference type="EC" id="2.3.2.27"/>
    </reaction>
</comment>
<evidence type="ECO:0000256" key="13">
    <source>
        <dbReference type="ARBA" id="ARBA00023204"/>
    </source>
</evidence>
<evidence type="ECO:0000256" key="5">
    <source>
        <dbReference type="ARBA" id="ARBA00012483"/>
    </source>
</evidence>
<dbReference type="GO" id="GO:0006281">
    <property type="term" value="P:DNA repair"/>
    <property type="evidence" value="ECO:0007669"/>
    <property type="project" value="UniProtKB-KW"/>
</dbReference>
<evidence type="ECO:0000256" key="16">
    <source>
        <dbReference type="ARBA" id="ARBA00044543"/>
    </source>
</evidence>
<dbReference type="Pfam" id="PF12895">
    <property type="entry name" value="ANAPC3"/>
    <property type="match status" value="1"/>
</dbReference>
<evidence type="ECO:0000256" key="15">
    <source>
        <dbReference type="ARBA" id="ARBA00044534"/>
    </source>
</evidence>
<dbReference type="Gene3D" id="1.25.40.10">
    <property type="entry name" value="Tetratricopeptide repeat domain"/>
    <property type="match status" value="1"/>
</dbReference>
<dbReference type="FunFam" id="1.25.40.10:FF:000198">
    <property type="entry name" value="E3 ubiquitin-protein ligase CHIP isoform X2"/>
    <property type="match status" value="1"/>
</dbReference>
<evidence type="ECO:0000256" key="10">
    <source>
        <dbReference type="ARBA" id="ARBA00022786"/>
    </source>
</evidence>
<dbReference type="InterPro" id="IPR003613">
    <property type="entry name" value="Ubox_domain"/>
</dbReference>
<keyword evidence="10" id="KW-0833">Ubl conjugation pathway</keyword>
<name>A0A8C3RSK6_CHESE</name>
<proteinExistence type="predicted"/>
<dbReference type="GO" id="GO:0000209">
    <property type="term" value="P:protein polyubiquitination"/>
    <property type="evidence" value="ECO:0007669"/>
    <property type="project" value="TreeGrafter"/>
</dbReference>
<keyword evidence="14" id="KW-0539">Nucleus</keyword>
<feature type="domain" description="U-box" evidence="21">
    <location>
        <begin position="251"/>
        <end position="325"/>
    </location>
</feature>
<keyword evidence="13" id="KW-0234">DNA repair</keyword>
<keyword evidence="8" id="KW-0677">Repeat</keyword>